<dbReference type="STRING" id="28573.A0A0U1M1G5"/>
<dbReference type="PANTHER" id="PTHR42109">
    <property type="entry name" value="UNPLACED GENOMIC SCAFFOLD UM_SCAF_CONTIG_1.265, WHOLE GENOME SHOTGUN SEQUENCE"/>
    <property type="match status" value="1"/>
</dbReference>
<dbReference type="OrthoDB" id="2560628at2759"/>
<evidence type="ECO:0000313" key="4">
    <source>
        <dbReference type="Proteomes" id="UP000054383"/>
    </source>
</evidence>
<feature type="transmembrane region" description="Helical" evidence="1">
    <location>
        <begin position="219"/>
        <end position="240"/>
    </location>
</feature>
<evidence type="ECO:0000313" key="3">
    <source>
        <dbReference type="EMBL" id="CRG89435.1"/>
    </source>
</evidence>
<dbReference type="Pfam" id="PF24800">
    <property type="entry name" value="DUF7702"/>
    <property type="match status" value="1"/>
</dbReference>
<evidence type="ECO:0000259" key="2">
    <source>
        <dbReference type="Pfam" id="PF24800"/>
    </source>
</evidence>
<feature type="transmembrane region" description="Helical" evidence="1">
    <location>
        <begin position="109"/>
        <end position="128"/>
    </location>
</feature>
<dbReference type="PANTHER" id="PTHR42109:SF2">
    <property type="entry name" value="INTEGRAL MEMBRANE PROTEIN"/>
    <property type="match status" value="1"/>
</dbReference>
<gene>
    <name evidence="3" type="ORF">PISL3812_06471</name>
</gene>
<evidence type="ECO:0000256" key="1">
    <source>
        <dbReference type="SAM" id="Phobius"/>
    </source>
</evidence>
<organism evidence="3 4">
    <name type="scientific">Talaromyces islandicus</name>
    <name type="common">Penicillium islandicum</name>
    <dbReference type="NCBI Taxonomy" id="28573"/>
    <lineage>
        <taxon>Eukaryota</taxon>
        <taxon>Fungi</taxon>
        <taxon>Dikarya</taxon>
        <taxon>Ascomycota</taxon>
        <taxon>Pezizomycotina</taxon>
        <taxon>Eurotiomycetes</taxon>
        <taxon>Eurotiomycetidae</taxon>
        <taxon>Eurotiales</taxon>
        <taxon>Trichocomaceae</taxon>
        <taxon>Talaromyces</taxon>
        <taxon>Talaromyces sect. Islandici</taxon>
    </lineage>
</organism>
<keyword evidence="1" id="KW-0812">Transmembrane</keyword>
<name>A0A0U1M1G5_TALIS</name>
<feature type="transmembrane region" description="Helical" evidence="1">
    <location>
        <begin position="148"/>
        <end position="167"/>
    </location>
</feature>
<feature type="transmembrane region" description="Helical" evidence="1">
    <location>
        <begin position="6"/>
        <end position="27"/>
    </location>
</feature>
<keyword evidence="1" id="KW-0472">Membrane</keyword>
<dbReference type="OMA" id="NSSFRMI"/>
<feature type="transmembrane region" description="Helical" evidence="1">
    <location>
        <begin position="179"/>
        <end position="199"/>
    </location>
</feature>
<protein>
    <recommendedName>
        <fullName evidence="2">DUF7702 domain-containing protein</fullName>
    </recommendedName>
</protein>
<accession>A0A0U1M1G5</accession>
<reference evidence="3 4" key="1">
    <citation type="submission" date="2015-04" db="EMBL/GenBank/DDBJ databases">
        <authorList>
            <person name="Syromyatnikov M.Y."/>
            <person name="Popov V.N."/>
        </authorList>
    </citation>
    <scope>NUCLEOTIDE SEQUENCE [LARGE SCALE GENOMIC DNA]</scope>
    <source>
        <strain evidence="3">WF-38-12</strain>
    </source>
</reference>
<feature type="domain" description="DUF7702" evidence="2">
    <location>
        <begin position="3"/>
        <end position="242"/>
    </location>
</feature>
<keyword evidence="4" id="KW-1185">Reference proteome</keyword>
<dbReference type="AlphaFoldDB" id="A0A0U1M1G5"/>
<proteinExistence type="predicted"/>
<keyword evidence="1" id="KW-1133">Transmembrane helix</keyword>
<sequence length="303" mass="33672">MSIDYRHGLSILELIAFFPSLVMALLVAWRHGFARSSGWLLFIIFSLLRIIGNCCYLATLSSPDNVSLYTAWAVCSSVGMSPLTLGLAYNLSRVNDSMQRKTGHAYSPMIFRILALVTILAAILSIVGVTSSSDIAEGMHSTETKVGVIIYLVAWIGLSIVVFMMLARYSSIEHGEHRLVWAVMFCVPLLLIRLAYSMISILSHNSSFRMITGNVTIQLVMVIIEEIIIVYIMLITGLTLDVRDKAVYETTTVAEMGQPQYAAGNYISTSPPQQKPRRQRRIIGGPITMLVVYIVDKINSRRS</sequence>
<dbReference type="Proteomes" id="UP000054383">
    <property type="component" value="Unassembled WGS sequence"/>
</dbReference>
<dbReference type="InterPro" id="IPR056119">
    <property type="entry name" value="DUF7702"/>
</dbReference>
<feature type="transmembrane region" description="Helical" evidence="1">
    <location>
        <begin position="66"/>
        <end position="89"/>
    </location>
</feature>
<feature type="transmembrane region" description="Helical" evidence="1">
    <location>
        <begin position="39"/>
        <end position="60"/>
    </location>
</feature>
<dbReference type="EMBL" id="CVMT01000006">
    <property type="protein sequence ID" value="CRG89435.1"/>
    <property type="molecule type" value="Genomic_DNA"/>
</dbReference>